<dbReference type="PANTHER" id="PTHR30348:SF4">
    <property type="entry name" value="DUF72 DOMAIN-CONTAINING PROTEIN"/>
    <property type="match status" value="1"/>
</dbReference>
<dbReference type="InterPro" id="IPR002763">
    <property type="entry name" value="DUF72"/>
</dbReference>
<protein>
    <recommendedName>
        <fullName evidence="3">DUF72 domain-containing protein</fullName>
    </recommendedName>
</protein>
<evidence type="ECO:0000313" key="1">
    <source>
        <dbReference type="EMBL" id="AEH09811.1"/>
    </source>
</evidence>
<name>F8B1E1_9ACTN</name>
<accession>F8B1E1</accession>
<dbReference type="SUPFAM" id="SSF117396">
    <property type="entry name" value="TM1631-like"/>
    <property type="match status" value="1"/>
</dbReference>
<organism evidence="1 2">
    <name type="scientific">Candidatus Protofrankia datiscae</name>
    <dbReference type="NCBI Taxonomy" id="2716812"/>
    <lineage>
        <taxon>Bacteria</taxon>
        <taxon>Bacillati</taxon>
        <taxon>Actinomycetota</taxon>
        <taxon>Actinomycetes</taxon>
        <taxon>Frankiales</taxon>
        <taxon>Frankiaceae</taxon>
        <taxon>Protofrankia</taxon>
    </lineage>
</organism>
<keyword evidence="2" id="KW-1185">Reference proteome</keyword>
<dbReference type="Gene3D" id="3.20.20.410">
    <property type="entry name" value="Protein of unknown function UPF0759"/>
    <property type="match status" value="1"/>
</dbReference>
<evidence type="ECO:0008006" key="3">
    <source>
        <dbReference type="Google" id="ProtNLM"/>
    </source>
</evidence>
<proteinExistence type="predicted"/>
<sequence length="281" mass="31346">MAVRRLAGVLYPAGVPRRAWLRYYADRFATVECNNAFYRLPAPEVFARWREQTPPDFIMAVKASRFLTHVRRLRDPAEPVERFLAHTAGLGHRLGPVLLQLPPNLRADPVRLDACLGCFPSDVRVAVEPRHPSWWTGEVHGVLRAHDTALCWADRGSRPVTPLWRPAGWGYLRLHAGRARPAPRYGRQALSSWIRRIAECWPEGEAYVYFNNDHGGAAVHDAAEFARMAVMAGLPTSRVPASLPAVPVTAPVDRTRGRGHFEDQIVAPVPSTALTTAIHRG</sequence>
<dbReference type="PANTHER" id="PTHR30348">
    <property type="entry name" value="UNCHARACTERIZED PROTEIN YECE"/>
    <property type="match status" value="1"/>
</dbReference>
<dbReference type="AlphaFoldDB" id="F8B1E1"/>
<dbReference type="eggNOG" id="COG1801">
    <property type="taxonomic scope" value="Bacteria"/>
</dbReference>
<dbReference type="InterPro" id="IPR036520">
    <property type="entry name" value="UPF0759_sf"/>
</dbReference>
<dbReference type="HOGENOM" id="CLU_046519_3_1_11"/>
<evidence type="ECO:0000313" key="2">
    <source>
        <dbReference type="Proteomes" id="UP000001549"/>
    </source>
</evidence>
<reference evidence="1 2" key="1">
    <citation type="submission" date="2011-05" db="EMBL/GenBank/DDBJ databases">
        <title>Complete sequence of chromosome of Frankia symbiont of Datisca glomerata.</title>
        <authorList>
            <consortium name="US DOE Joint Genome Institute"/>
            <person name="Lucas S."/>
            <person name="Han J."/>
            <person name="Lapidus A."/>
            <person name="Cheng J.-F."/>
            <person name="Goodwin L."/>
            <person name="Pitluck S."/>
            <person name="Peters L."/>
            <person name="Mikhailova N."/>
            <person name="Chertkov O."/>
            <person name="Teshima H."/>
            <person name="Han C."/>
            <person name="Tapia R."/>
            <person name="Land M."/>
            <person name="Hauser L."/>
            <person name="Kyrpides N."/>
            <person name="Ivanova N."/>
            <person name="Pagani I."/>
            <person name="Berry A."/>
            <person name="Pawlowski K."/>
            <person name="Persson T."/>
            <person name="Vanden Heuvel B."/>
            <person name="Benson D."/>
            <person name="Woyke T."/>
        </authorList>
    </citation>
    <scope>NUCLEOTIDE SEQUENCE [LARGE SCALE GENOMIC DNA]</scope>
    <source>
        <strain evidence="2">4085684</strain>
    </source>
</reference>
<dbReference type="EMBL" id="CP002801">
    <property type="protein sequence ID" value="AEH09811.1"/>
    <property type="molecule type" value="Genomic_DNA"/>
</dbReference>
<dbReference type="KEGG" id="fsy:FsymDg_2433"/>
<gene>
    <name evidence="1" type="ordered locus">FsymDg_2433</name>
</gene>
<dbReference type="Pfam" id="PF01904">
    <property type="entry name" value="DUF72"/>
    <property type="match status" value="1"/>
</dbReference>
<dbReference type="Proteomes" id="UP000001549">
    <property type="component" value="Chromosome"/>
</dbReference>